<feature type="region of interest" description="Disordered" evidence="7">
    <location>
        <begin position="227"/>
        <end position="279"/>
    </location>
</feature>
<evidence type="ECO:0000256" key="3">
    <source>
        <dbReference type="ARBA" id="ARBA00022679"/>
    </source>
</evidence>
<keyword evidence="5 8" id="KW-1133">Transmembrane helix</keyword>
<dbReference type="GO" id="GO:0090447">
    <property type="term" value="F:glycerol-3-phosphate 2-O-acyltransferase activity"/>
    <property type="evidence" value="ECO:0007669"/>
    <property type="project" value="TreeGrafter"/>
</dbReference>
<keyword evidence="11" id="KW-1185">Reference proteome</keyword>
<evidence type="ECO:0000313" key="10">
    <source>
        <dbReference type="EMBL" id="KAF8677281.1"/>
    </source>
</evidence>
<evidence type="ECO:0000256" key="4">
    <source>
        <dbReference type="ARBA" id="ARBA00022692"/>
    </source>
</evidence>
<evidence type="ECO:0000256" key="6">
    <source>
        <dbReference type="ARBA" id="ARBA00023136"/>
    </source>
</evidence>
<organism evidence="10 11">
    <name type="scientific">Digitaria exilis</name>
    <dbReference type="NCBI Taxonomy" id="1010633"/>
    <lineage>
        <taxon>Eukaryota</taxon>
        <taxon>Viridiplantae</taxon>
        <taxon>Streptophyta</taxon>
        <taxon>Embryophyta</taxon>
        <taxon>Tracheophyta</taxon>
        <taxon>Spermatophyta</taxon>
        <taxon>Magnoliopsida</taxon>
        <taxon>Liliopsida</taxon>
        <taxon>Poales</taxon>
        <taxon>Poaceae</taxon>
        <taxon>PACMAD clade</taxon>
        <taxon>Panicoideae</taxon>
        <taxon>Panicodae</taxon>
        <taxon>Paniceae</taxon>
        <taxon>Anthephorinae</taxon>
        <taxon>Digitaria</taxon>
    </lineage>
</organism>
<feature type="compositionally biased region" description="Basic residues" evidence="7">
    <location>
        <begin position="42"/>
        <end position="54"/>
    </location>
</feature>
<reference evidence="10" key="1">
    <citation type="submission" date="2020-07" db="EMBL/GenBank/DDBJ databases">
        <title>Genome sequence and genetic diversity analysis of an under-domesticated orphan crop, white fonio (Digitaria exilis).</title>
        <authorList>
            <person name="Bennetzen J.L."/>
            <person name="Chen S."/>
            <person name="Ma X."/>
            <person name="Wang X."/>
            <person name="Yssel A.E.J."/>
            <person name="Chaluvadi S.R."/>
            <person name="Johnson M."/>
            <person name="Gangashetty P."/>
            <person name="Hamidou F."/>
            <person name="Sanogo M.D."/>
            <person name="Zwaenepoel A."/>
            <person name="Wallace J."/>
            <person name="Van De Peer Y."/>
            <person name="Van Deynze A."/>
        </authorList>
    </citation>
    <scope>NUCLEOTIDE SEQUENCE</scope>
    <source>
        <tissue evidence="10">Leaves</tissue>
    </source>
</reference>
<comment type="caution">
    <text evidence="10">The sequence shown here is derived from an EMBL/GenBank/DDBJ whole genome shotgun (WGS) entry which is preliminary data.</text>
</comment>
<dbReference type="OrthoDB" id="1854593at2759"/>
<feature type="compositionally biased region" description="Pro residues" evidence="7">
    <location>
        <begin position="18"/>
        <end position="27"/>
    </location>
</feature>
<feature type="transmembrane region" description="Helical" evidence="8">
    <location>
        <begin position="334"/>
        <end position="355"/>
    </location>
</feature>
<accession>A0A835E9D6</accession>
<dbReference type="Proteomes" id="UP000636709">
    <property type="component" value="Unassembled WGS sequence"/>
</dbReference>
<dbReference type="PANTHER" id="PTHR15486">
    <property type="entry name" value="ANCIENT UBIQUITOUS PROTEIN"/>
    <property type="match status" value="1"/>
</dbReference>
<dbReference type="InterPro" id="IPR056462">
    <property type="entry name" value="HAD_RAM2/GPAT1-8"/>
</dbReference>
<dbReference type="EMBL" id="JACEFO010002150">
    <property type="protein sequence ID" value="KAF8677281.1"/>
    <property type="molecule type" value="Genomic_DNA"/>
</dbReference>
<dbReference type="PANTHER" id="PTHR15486:SF70">
    <property type="entry name" value="GLYCEROL-3-PHOSPHATE ACYLTRANSFERASE 8-RELATED"/>
    <property type="match status" value="1"/>
</dbReference>
<evidence type="ECO:0000256" key="8">
    <source>
        <dbReference type="SAM" id="Phobius"/>
    </source>
</evidence>
<dbReference type="GO" id="GO:0016020">
    <property type="term" value="C:membrane"/>
    <property type="evidence" value="ECO:0007669"/>
    <property type="project" value="UniProtKB-SubCell"/>
</dbReference>
<evidence type="ECO:0000313" key="11">
    <source>
        <dbReference type="Proteomes" id="UP000636709"/>
    </source>
</evidence>
<dbReference type="GO" id="GO:0010143">
    <property type="term" value="P:cutin biosynthetic process"/>
    <property type="evidence" value="ECO:0007669"/>
    <property type="project" value="TreeGrafter"/>
</dbReference>
<dbReference type="SMART" id="SM00563">
    <property type="entry name" value="PlsC"/>
    <property type="match status" value="1"/>
</dbReference>
<proteinExistence type="inferred from homology"/>
<feature type="compositionally biased region" description="Pro residues" evidence="7">
    <location>
        <begin position="254"/>
        <end position="269"/>
    </location>
</feature>
<evidence type="ECO:0000256" key="1">
    <source>
        <dbReference type="ARBA" id="ARBA00004141"/>
    </source>
</evidence>
<evidence type="ECO:0000259" key="9">
    <source>
        <dbReference type="SMART" id="SM00563"/>
    </source>
</evidence>
<dbReference type="Pfam" id="PF23270">
    <property type="entry name" value="HAD_RAM2_N"/>
    <property type="match status" value="1"/>
</dbReference>
<feature type="region of interest" description="Disordered" evidence="7">
    <location>
        <begin position="1"/>
        <end position="87"/>
    </location>
</feature>
<comment type="similarity">
    <text evidence="2">Belongs to the GPAT/DAPAT family.</text>
</comment>
<gene>
    <name evidence="10" type="ORF">HU200_046765</name>
</gene>
<sequence length="773" mass="84179">MGEDIETAINAVARTPLAPHPQAPPPRGKYKEDWHRWWFGVGRKKKKKKKKKANKSSDSDGRTASSVVGHQRPACSAHSVSQSPSLPFGKPSMDELKLCLGQLNHRRPSCCSLHPCHGIKINAASARWVESATSPHAALQLQAEAGRYHRPMAANRLNVGQPLIRWCLSRVALNANQTPIHRAPTACDSESIGFFLCSDSSSSSAAQYKSLPPPITVPPWQFNERSSHRHYGHKAAADPSRKSQPFPRSDPITSHPPPATMAAPPPPGGRHPRFPPVHAYDASSHPRRTVAADLDGTLLASSSAFPYYFLVALEAGSYLRAAALLLAAPLLLVLYTFVSEAAAIALLVFVTFSGLRVRDVEAVARGVLPRHYAAGVRADTWAVFRGCEERRVVVTASPAVMVGEFVREFLGAEVAGTELETCAGGKRFTGRIKAVLVGERKREVVTELFAAGDMPDVGLGDRESDHDFMAICKEAYMVPPDRRAPRAAADSLLSRAIFHDGRLVRRPDPAQALFALAYLPFGFLLALFRVFFNLMMPSHLVGHTYRLTGIDLAIRGTPPPPPRRGAPGSLLVCNHRTALDPIIISVALGRPVTCVTYSVSRLSTAISPIRAAALTRDRRADAATMAALLEEGDVVVCPEGTTCREPALLRFSALFAELTDRIVPVAMEAKQGTYYGSTARGWKWMDPYFFYMNPRPGYEVTFLPALRKEDTCGGGGRSAVEVANHVQRVIAKELGFECTKLTRKDKYMKLAGNDGTVVSSKVKQQDDNGGKLD</sequence>
<protein>
    <recommendedName>
        <fullName evidence="9">Phospholipid/glycerol acyltransferase domain-containing protein</fullName>
    </recommendedName>
</protein>
<keyword evidence="6 8" id="KW-0472">Membrane</keyword>
<dbReference type="Pfam" id="PF01553">
    <property type="entry name" value="Acyltransferase"/>
    <property type="match status" value="1"/>
</dbReference>
<evidence type="ECO:0000256" key="2">
    <source>
        <dbReference type="ARBA" id="ARBA00007937"/>
    </source>
</evidence>
<dbReference type="GO" id="GO:0016791">
    <property type="term" value="F:phosphatase activity"/>
    <property type="evidence" value="ECO:0007669"/>
    <property type="project" value="TreeGrafter"/>
</dbReference>
<dbReference type="Gene3D" id="3.40.50.1000">
    <property type="entry name" value="HAD superfamily/HAD-like"/>
    <property type="match status" value="1"/>
</dbReference>
<feature type="transmembrane region" description="Helical" evidence="8">
    <location>
        <begin position="512"/>
        <end position="532"/>
    </location>
</feature>
<dbReference type="AlphaFoldDB" id="A0A835E9D6"/>
<name>A0A835E9D6_9POAL</name>
<dbReference type="Gene3D" id="1.20.1440.100">
    <property type="entry name" value="SG protein - dephosphorylation function"/>
    <property type="match status" value="1"/>
</dbReference>
<dbReference type="InterPro" id="IPR023214">
    <property type="entry name" value="HAD_sf"/>
</dbReference>
<evidence type="ECO:0000256" key="5">
    <source>
        <dbReference type="ARBA" id="ARBA00022989"/>
    </source>
</evidence>
<keyword evidence="3" id="KW-0808">Transferase</keyword>
<feature type="domain" description="Phospholipid/glycerol acyltransferase" evidence="9">
    <location>
        <begin position="569"/>
        <end position="670"/>
    </location>
</feature>
<comment type="subcellular location">
    <subcellularLocation>
        <location evidence="1">Membrane</location>
        <topology evidence="1">Multi-pass membrane protein</topology>
    </subcellularLocation>
</comment>
<evidence type="ECO:0000256" key="7">
    <source>
        <dbReference type="SAM" id="MobiDB-lite"/>
    </source>
</evidence>
<dbReference type="SUPFAM" id="SSF69593">
    <property type="entry name" value="Glycerol-3-phosphate (1)-acyltransferase"/>
    <property type="match status" value="1"/>
</dbReference>
<dbReference type="InterPro" id="IPR002123">
    <property type="entry name" value="Plipid/glycerol_acylTrfase"/>
</dbReference>
<keyword evidence="4 8" id="KW-0812">Transmembrane</keyword>